<evidence type="ECO:0000256" key="4">
    <source>
        <dbReference type="ARBA" id="ARBA00023136"/>
    </source>
</evidence>
<dbReference type="Proteomes" id="UP000835052">
    <property type="component" value="Unassembled WGS sequence"/>
</dbReference>
<feature type="transmembrane region" description="Helical" evidence="5">
    <location>
        <begin position="142"/>
        <end position="164"/>
    </location>
</feature>
<dbReference type="OrthoDB" id="5801201at2759"/>
<dbReference type="GO" id="GO:0016020">
    <property type="term" value="C:membrane"/>
    <property type="evidence" value="ECO:0007669"/>
    <property type="project" value="UniProtKB-SubCell"/>
</dbReference>
<evidence type="ECO:0000256" key="3">
    <source>
        <dbReference type="ARBA" id="ARBA00022989"/>
    </source>
</evidence>
<proteinExistence type="predicted"/>
<evidence type="ECO:0000256" key="2">
    <source>
        <dbReference type="ARBA" id="ARBA00022692"/>
    </source>
</evidence>
<dbReference type="InterPro" id="IPR027469">
    <property type="entry name" value="Cation_efflux_TMD_sf"/>
</dbReference>
<sequence length="211" mass="23366">MAAGECRKKLSTTYIMVAVIAQIVLGILASSLSLVADGTRAFSDHLELFRYDRSAVPSKRFIEIITVAVSSIIIFVISIIFLLTASSRASSLDFDINLLFLSIGTAISLATNTVQMIGHFHAWRSDPVYSLSIYVKTHRSRVLHGVLYHILAYSILVSSILIIISKNFLIADCVTTYLISSLIITNVAATSIKCYQEYFSLEIARDEYESL</sequence>
<dbReference type="AlphaFoldDB" id="A0A8S1H086"/>
<feature type="transmembrane region" description="Helical" evidence="5">
    <location>
        <begin position="61"/>
        <end position="84"/>
    </location>
</feature>
<evidence type="ECO:0000256" key="5">
    <source>
        <dbReference type="SAM" id="Phobius"/>
    </source>
</evidence>
<keyword evidence="7" id="KW-1185">Reference proteome</keyword>
<organism evidence="6 7">
    <name type="scientific">Caenorhabditis auriculariae</name>
    <dbReference type="NCBI Taxonomy" id="2777116"/>
    <lineage>
        <taxon>Eukaryota</taxon>
        <taxon>Metazoa</taxon>
        <taxon>Ecdysozoa</taxon>
        <taxon>Nematoda</taxon>
        <taxon>Chromadorea</taxon>
        <taxon>Rhabditida</taxon>
        <taxon>Rhabditina</taxon>
        <taxon>Rhabditomorpha</taxon>
        <taxon>Rhabditoidea</taxon>
        <taxon>Rhabditidae</taxon>
        <taxon>Peloderinae</taxon>
        <taxon>Caenorhabditis</taxon>
    </lineage>
</organism>
<keyword evidence="2 5" id="KW-0812">Transmembrane</keyword>
<comment type="caution">
    <text evidence="6">The sequence shown here is derived from an EMBL/GenBank/DDBJ whole genome shotgun (WGS) entry which is preliminary data.</text>
</comment>
<reference evidence="6" key="1">
    <citation type="submission" date="2020-10" db="EMBL/GenBank/DDBJ databases">
        <authorList>
            <person name="Kikuchi T."/>
        </authorList>
    </citation>
    <scope>NUCLEOTIDE SEQUENCE</scope>
    <source>
        <strain evidence="6">NKZ352</strain>
    </source>
</reference>
<dbReference type="SUPFAM" id="SSF161111">
    <property type="entry name" value="Cation efflux protein transmembrane domain-like"/>
    <property type="match status" value="1"/>
</dbReference>
<gene>
    <name evidence="6" type="ORF">CAUJ_LOCUS4661</name>
</gene>
<keyword evidence="4 5" id="KW-0472">Membrane</keyword>
<comment type="subcellular location">
    <subcellularLocation>
        <location evidence="1">Membrane</location>
        <topology evidence="1">Multi-pass membrane protein</topology>
    </subcellularLocation>
</comment>
<feature type="transmembrane region" description="Helical" evidence="5">
    <location>
        <begin position="12"/>
        <end position="36"/>
    </location>
</feature>
<protein>
    <submittedName>
        <fullName evidence="6">Uncharacterized protein</fullName>
    </submittedName>
</protein>
<dbReference type="EMBL" id="CAJGYM010000009">
    <property type="protein sequence ID" value="CAD6188742.1"/>
    <property type="molecule type" value="Genomic_DNA"/>
</dbReference>
<dbReference type="Gene3D" id="1.20.1510.10">
    <property type="entry name" value="Cation efflux protein transmembrane domain"/>
    <property type="match status" value="1"/>
</dbReference>
<accession>A0A8S1H086</accession>
<name>A0A8S1H086_9PELO</name>
<keyword evidence="3 5" id="KW-1133">Transmembrane helix</keyword>
<evidence type="ECO:0000313" key="6">
    <source>
        <dbReference type="EMBL" id="CAD6188742.1"/>
    </source>
</evidence>
<evidence type="ECO:0000256" key="1">
    <source>
        <dbReference type="ARBA" id="ARBA00004141"/>
    </source>
</evidence>
<evidence type="ECO:0000313" key="7">
    <source>
        <dbReference type="Proteomes" id="UP000835052"/>
    </source>
</evidence>